<reference evidence="2" key="1">
    <citation type="submission" date="2009-01" db="EMBL/GenBank/DDBJ databases">
        <title>Complete sequence of Anaeromyxobacter dehalogenans 2CP-1.</title>
        <authorList>
            <consortium name="US DOE Joint Genome Institute"/>
            <person name="Lucas S."/>
            <person name="Copeland A."/>
            <person name="Lapidus A."/>
            <person name="Glavina del Rio T."/>
            <person name="Dalin E."/>
            <person name="Tice H."/>
            <person name="Bruce D."/>
            <person name="Goodwin L."/>
            <person name="Pitluck S."/>
            <person name="Saunders E."/>
            <person name="Brettin T."/>
            <person name="Detter J.C."/>
            <person name="Han C."/>
            <person name="Larimer F."/>
            <person name="Land M."/>
            <person name="Hauser L."/>
            <person name="Kyrpides N."/>
            <person name="Ovchinnikova G."/>
            <person name="Beliaev A.S."/>
            <person name="Richardson P."/>
        </authorList>
    </citation>
    <scope>NUCLEOTIDE SEQUENCE</scope>
    <source>
        <strain evidence="2">2CP-1</strain>
    </source>
</reference>
<dbReference type="KEGG" id="acp:A2cp1_1936"/>
<dbReference type="PANTHER" id="PTHR48079">
    <property type="entry name" value="PROTEIN YEEZ"/>
    <property type="match status" value="1"/>
</dbReference>
<proteinExistence type="predicted"/>
<dbReference type="Pfam" id="PF01370">
    <property type="entry name" value="Epimerase"/>
    <property type="match status" value="1"/>
</dbReference>
<dbReference type="AlphaFoldDB" id="B8J788"/>
<dbReference type="InterPro" id="IPR051783">
    <property type="entry name" value="NAD(P)-dependent_oxidoreduct"/>
</dbReference>
<gene>
    <name evidence="2" type="ordered locus">A2cp1_1936</name>
</gene>
<protein>
    <submittedName>
        <fullName evidence="2">NAD-dependent epimerase/dehydratase</fullName>
    </submittedName>
</protein>
<dbReference type="InterPro" id="IPR001509">
    <property type="entry name" value="Epimerase_deHydtase"/>
</dbReference>
<dbReference type="Gene3D" id="3.40.50.720">
    <property type="entry name" value="NAD(P)-binding Rossmann-like Domain"/>
    <property type="match status" value="1"/>
</dbReference>
<accession>B8J788</accession>
<name>B8J788_ANAD2</name>
<dbReference type="HOGENOM" id="CLU_007383_11_2_7"/>
<dbReference type="PANTHER" id="PTHR48079:SF6">
    <property type="entry name" value="NAD(P)-BINDING DOMAIN-CONTAINING PROTEIN-RELATED"/>
    <property type="match status" value="1"/>
</dbReference>
<keyword evidence="3" id="KW-1185">Reference proteome</keyword>
<dbReference type="GO" id="GO:0004029">
    <property type="term" value="F:aldehyde dehydrogenase (NAD+) activity"/>
    <property type="evidence" value="ECO:0007669"/>
    <property type="project" value="TreeGrafter"/>
</dbReference>
<dbReference type="GO" id="GO:0005737">
    <property type="term" value="C:cytoplasm"/>
    <property type="evidence" value="ECO:0007669"/>
    <property type="project" value="TreeGrafter"/>
</dbReference>
<evidence type="ECO:0000313" key="3">
    <source>
        <dbReference type="Proteomes" id="UP000007089"/>
    </source>
</evidence>
<dbReference type="InterPro" id="IPR036291">
    <property type="entry name" value="NAD(P)-bd_dom_sf"/>
</dbReference>
<feature type="domain" description="NAD-dependent epimerase/dehydratase" evidence="1">
    <location>
        <begin position="3"/>
        <end position="211"/>
    </location>
</feature>
<organism evidence="2 3">
    <name type="scientific">Anaeromyxobacter dehalogenans (strain ATCC BAA-258 / DSM 21875 / 2CP-1)</name>
    <dbReference type="NCBI Taxonomy" id="455488"/>
    <lineage>
        <taxon>Bacteria</taxon>
        <taxon>Pseudomonadati</taxon>
        <taxon>Myxococcota</taxon>
        <taxon>Myxococcia</taxon>
        <taxon>Myxococcales</taxon>
        <taxon>Cystobacterineae</taxon>
        <taxon>Anaeromyxobacteraceae</taxon>
        <taxon>Anaeromyxobacter</taxon>
    </lineage>
</organism>
<sequence>MHVLVAGCGWLGSAIARRLLFEGQRVTGIRRDPARAAALASTGIAPLALDLAAPGAEARLPAVDAVVACQSATSDTPEAYRAAYLDANRALLAHARRCGARLVYTGSTGVLGQSDGLDVDESSPPMPLGPTAEVLAEAERAIQAAGAAGLGACVVRLSGLYGPGRAGIVERVRSGRLALGAGEQAWMNFCHLDDAVSFVLAAIARGAPGAVYHGSDAAPARRREVVRWIADRIGVEPARATVAPPGPDRRVLSERTRAALGVTLACPSFREGLIPLVPEVRRA</sequence>
<dbReference type="Proteomes" id="UP000007089">
    <property type="component" value="Chromosome"/>
</dbReference>
<dbReference type="SUPFAM" id="SSF51735">
    <property type="entry name" value="NAD(P)-binding Rossmann-fold domains"/>
    <property type="match status" value="1"/>
</dbReference>
<evidence type="ECO:0000313" key="2">
    <source>
        <dbReference type="EMBL" id="ACL65278.1"/>
    </source>
</evidence>
<dbReference type="EMBL" id="CP001359">
    <property type="protein sequence ID" value="ACL65278.1"/>
    <property type="molecule type" value="Genomic_DNA"/>
</dbReference>
<dbReference type="RefSeq" id="WP_012633192.1">
    <property type="nucleotide sequence ID" value="NC_011891.1"/>
</dbReference>
<evidence type="ECO:0000259" key="1">
    <source>
        <dbReference type="Pfam" id="PF01370"/>
    </source>
</evidence>